<dbReference type="Gene3D" id="6.10.140.2220">
    <property type="match status" value="1"/>
</dbReference>
<name>A0AAE8MAY8_9HYPO</name>
<sequence>MTTPAAPATPCTNWNTDGATCPDFGKFTCSNRYLVAYCGPECQKCHWPIHKSKCKSALSKASWTPDWFLQGRQPAFVGANDQEKFGGSNYLWGNVPALDILRLEANEGKDYNKKLNLLFTASGDFRNVIKTIAQLPEDYDKPVSITINDRDFDIVARNVIMLLIAPSVEDQDEAIDCIIHIWYSAFIRKSDLDIIQQRVRRLIANICKEQKEKPADHRIVTTWEFGRWSLKLDLQKSVWDNLLLFTEIPKGLTTEKANEIRTATALAESRKDYRDRYFLFLSPFRRVAAQHFREDGILQPFGSQRAEFSEPNPTIFQEDTSVWPMRDNADPLDGWSAKDVESTPNGPAKADIYGKLFHYLRSVLRAFLGRIASLRVSFRLLQVDARLLPGHLTNGTFDRIEARASNITDSYYLGIDNTIITLAPLLREIQANPHATLITLFMNAVHELMARGIHLPNPALDNGVTQRLHNFFLSGRPSGGRMILKSSSFHRLVIPCDTLMITSTSFKFHQVAKNVGAIIKEEYTIVEKWPFRLKLQPGQPGAQEEFDHLMSAGVSGTERYVEWTTGPVTLDAPDLSWQRSSLAKLAKFQQTGQFQLF</sequence>
<keyword evidence="3" id="KW-0862">Zinc</keyword>
<dbReference type="InterPro" id="IPR027974">
    <property type="entry name" value="DUF4470"/>
</dbReference>
<gene>
    <name evidence="6" type="ORF">FTOL_07248</name>
</gene>
<evidence type="ECO:0000259" key="5">
    <source>
        <dbReference type="PROSITE" id="PS50865"/>
    </source>
</evidence>
<dbReference type="EMBL" id="ONZP01000244">
    <property type="protein sequence ID" value="SPJ78857.1"/>
    <property type="molecule type" value="Genomic_DNA"/>
</dbReference>
<evidence type="ECO:0000313" key="6">
    <source>
        <dbReference type="EMBL" id="SPJ78857.1"/>
    </source>
</evidence>
<dbReference type="PROSITE" id="PS50865">
    <property type="entry name" value="ZF_MYND_2"/>
    <property type="match status" value="1"/>
</dbReference>
<organism evidence="6 7">
    <name type="scientific">Fusarium torulosum</name>
    <dbReference type="NCBI Taxonomy" id="33205"/>
    <lineage>
        <taxon>Eukaryota</taxon>
        <taxon>Fungi</taxon>
        <taxon>Dikarya</taxon>
        <taxon>Ascomycota</taxon>
        <taxon>Pezizomycotina</taxon>
        <taxon>Sordariomycetes</taxon>
        <taxon>Hypocreomycetidae</taxon>
        <taxon>Hypocreales</taxon>
        <taxon>Nectriaceae</taxon>
        <taxon>Fusarium</taxon>
    </lineage>
</organism>
<keyword evidence="2 4" id="KW-0863">Zinc-finger</keyword>
<evidence type="ECO:0000256" key="3">
    <source>
        <dbReference type="ARBA" id="ARBA00022833"/>
    </source>
</evidence>
<dbReference type="Pfam" id="PF14737">
    <property type="entry name" value="DUF4470"/>
    <property type="match status" value="1"/>
</dbReference>
<evidence type="ECO:0000256" key="4">
    <source>
        <dbReference type="PROSITE-ProRule" id="PRU00134"/>
    </source>
</evidence>
<dbReference type="AlphaFoldDB" id="A0AAE8MAY8"/>
<dbReference type="Proteomes" id="UP001187734">
    <property type="component" value="Unassembled WGS sequence"/>
</dbReference>
<reference evidence="6" key="1">
    <citation type="submission" date="2018-03" db="EMBL/GenBank/DDBJ databases">
        <authorList>
            <person name="Guldener U."/>
        </authorList>
    </citation>
    <scope>NUCLEOTIDE SEQUENCE</scope>
</reference>
<comment type="caution">
    <text evidence="6">The sequence shown here is derived from an EMBL/GenBank/DDBJ whole genome shotgun (WGS) entry which is preliminary data.</text>
</comment>
<keyword evidence="1" id="KW-0479">Metal-binding</keyword>
<evidence type="ECO:0000256" key="2">
    <source>
        <dbReference type="ARBA" id="ARBA00022771"/>
    </source>
</evidence>
<dbReference type="SUPFAM" id="SSF144232">
    <property type="entry name" value="HIT/MYND zinc finger-like"/>
    <property type="match status" value="1"/>
</dbReference>
<protein>
    <recommendedName>
        <fullName evidence="5">MYND-type domain-containing protein</fullName>
    </recommendedName>
</protein>
<dbReference type="GO" id="GO:0008270">
    <property type="term" value="F:zinc ion binding"/>
    <property type="evidence" value="ECO:0007669"/>
    <property type="project" value="UniProtKB-KW"/>
</dbReference>
<evidence type="ECO:0000256" key="1">
    <source>
        <dbReference type="ARBA" id="ARBA00022723"/>
    </source>
</evidence>
<feature type="domain" description="MYND-type" evidence="5">
    <location>
        <begin position="8"/>
        <end position="54"/>
    </location>
</feature>
<evidence type="ECO:0000313" key="7">
    <source>
        <dbReference type="Proteomes" id="UP001187734"/>
    </source>
</evidence>
<accession>A0AAE8MAY8</accession>
<dbReference type="InterPro" id="IPR002893">
    <property type="entry name" value="Znf_MYND"/>
</dbReference>
<keyword evidence="7" id="KW-1185">Reference proteome</keyword>
<proteinExistence type="predicted"/>